<dbReference type="Gene3D" id="3.90.1200.10">
    <property type="match status" value="1"/>
</dbReference>
<dbReference type="SUPFAM" id="SSF56112">
    <property type="entry name" value="Protein kinase-like (PK-like)"/>
    <property type="match status" value="1"/>
</dbReference>
<feature type="domain" description="Maltokinase N-terminal cap" evidence="15">
    <location>
        <begin position="20"/>
        <end position="107"/>
    </location>
</feature>
<comment type="caution">
    <text evidence="16">The sequence shown here is derived from an EMBL/GenBank/DDBJ whole genome shotgun (WGS) entry which is preliminary data.</text>
</comment>
<evidence type="ECO:0000256" key="2">
    <source>
        <dbReference type="ARBA" id="ARBA00006219"/>
    </source>
</evidence>
<evidence type="ECO:0000256" key="12">
    <source>
        <dbReference type="ARBA" id="ARBA00023277"/>
    </source>
</evidence>
<evidence type="ECO:0000256" key="7">
    <source>
        <dbReference type="ARBA" id="ARBA00022679"/>
    </source>
</evidence>
<evidence type="ECO:0000256" key="13">
    <source>
        <dbReference type="ARBA" id="ARBA00031251"/>
    </source>
</evidence>
<dbReference type="InterPro" id="IPR040999">
    <property type="entry name" value="Mak_N_cap"/>
</dbReference>
<evidence type="ECO:0000256" key="9">
    <source>
        <dbReference type="ARBA" id="ARBA00022777"/>
    </source>
</evidence>
<proteinExistence type="inferred from homology"/>
<keyword evidence="8" id="KW-0547">Nucleotide-binding</keyword>
<dbReference type="InterPro" id="IPR011009">
    <property type="entry name" value="Kinase-like_dom_sf"/>
</dbReference>
<keyword evidence="17" id="KW-1185">Reference proteome</keyword>
<evidence type="ECO:0000256" key="4">
    <source>
        <dbReference type="ARBA" id="ARBA00011962"/>
    </source>
</evidence>
<comment type="catalytic activity">
    <reaction evidence="14">
        <text>D-maltose + ATP = alpha-maltose 1-phosphate + ADP + H(+)</text>
        <dbReference type="Rhea" id="RHEA:31915"/>
        <dbReference type="ChEBI" id="CHEBI:15378"/>
        <dbReference type="ChEBI" id="CHEBI:17306"/>
        <dbReference type="ChEBI" id="CHEBI:30616"/>
        <dbReference type="ChEBI" id="CHEBI:63576"/>
        <dbReference type="ChEBI" id="CHEBI:456216"/>
        <dbReference type="EC" id="2.7.1.175"/>
    </reaction>
</comment>
<keyword evidence="6" id="KW-0321">Glycogen metabolism</keyword>
<dbReference type="EMBL" id="JBHRWW010000004">
    <property type="protein sequence ID" value="MFC3688219.1"/>
    <property type="molecule type" value="Genomic_DNA"/>
</dbReference>
<evidence type="ECO:0000313" key="17">
    <source>
        <dbReference type="Proteomes" id="UP001595685"/>
    </source>
</evidence>
<keyword evidence="12" id="KW-0119">Carbohydrate metabolism</keyword>
<comment type="pathway">
    <text evidence="1">Glycan biosynthesis; glycogen biosynthesis.</text>
</comment>
<evidence type="ECO:0000256" key="5">
    <source>
        <dbReference type="ARBA" id="ARBA00013882"/>
    </source>
</evidence>
<evidence type="ECO:0000256" key="3">
    <source>
        <dbReference type="ARBA" id="ARBA00011245"/>
    </source>
</evidence>
<accession>A0ABV7WFR6</accession>
<reference evidence="17" key="1">
    <citation type="journal article" date="2019" name="Int. J. Syst. Evol. Microbiol.">
        <title>The Global Catalogue of Microorganisms (GCM) 10K type strain sequencing project: providing services to taxonomists for standard genome sequencing and annotation.</title>
        <authorList>
            <consortium name="The Broad Institute Genomics Platform"/>
            <consortium name="The Broad Institute Genome Sequencing Center for Infectious Disease"/>
            <person name="Wu L."/>
            <person name="Ma J."/>
        </authorList>
    </citation>
    <scope>NUCLEOTIDE SEQUENCE [LARGE SCALE GENOMIC DNA]</scope>
    <source>
        <strain evidence="17">NCAIM B.02333</strain>
    </source>
</reference>
<evidence type="ECO:0000256" key="14">
    <source>
        <dbReference type="ARBA" id="ARBA00049067"/>
    </source>
</evidence>
<protein>
    <recommendedName>
        <fullName evidence="5">Maltokinase</fullName>
        <ecNumber evidence="4">2.7.1.175</ecNumber>
    </recommendedName>
    <alternativeName>
        <fullName evidence="13">Maltose-1-phosphate synthase</fullName>
    </alternativeName>
</protein>
<comment type="subunit">
    <text evidence="3">Monomer.</text>
</comment>
<dbReference type="Pfam" id="PF18085">
    <property type="entry name" value="Mak_N_cap"/>
    <property type="match status" value="1"/>
</dbReference>
<dbReference type="EC" id="2.7.1.175" evidence="4"/>
<evidence type="ECO:0000256" key="11">
    <source>
        <dbReference type="ARBA" id="ARBA00023056"/>
    </source>
</evidence>
<evidence type="ECO:0000256" key="8">
    <source>
        <dbReference type="ARBA" id="ARBA00022741"/>
    </source>
</evidence>
<evidence type="ECO:0000256" key="10">
    <source>
        <dbReference type="ARBA" id="ARBA00022840"/>
    </source>
</evidence>
<keyword evidence="10" id="KW-0067">ATP-binding</keyword>
<comment type="similarity">
    <text evidence="2">Belongs to the aminoglycoside phosphotransferase family.</text>
</comment>
<keyword evidence="7" id="KW-0808">Transferase</keyword>
<evidence type="ECO:0000259" key="15">
    <source>
        <dbReference type="Pfam" id="PF18085"/>
    </source>
</evidence>
<sequence>MSVVPGPALDDELGRLLHTWMPAQRWYPAKGRGVGLRDLGAFAWPSSEPGVDVVTHVVGLDSGDRLDVVQVPLTYRAAPLASAVPGATVGVLGSGDAARHVTDGPHDPAFVGALLAALRTGEGALPVPAGAPSRVLSGEQSNTSIIVEPVDGPPAIVKLFRTLHPGANPDVEVLEALTRVGSGHVPALRGWLEGTWLPAVAGPGVIPVSGHLAVAVEFLPGSEDAWRVALSAVRDRTDFTAAARDLGAATAQVHADLATAFGTTAVDEAARARMVASLRARLDWARSAVRDLDVHAAALDAHAAALDGLSDLPPLQRVHGDLHLGQVLQAPGKGWVLLDFEGEPLRPLAERTVPDLALRDVAGMLRSVDYAAGHDTVGEGVDPAAVASADAWAAATRDAFCDGYGSVAGRDPREQADLLRALQLDKALYEVVYEARNRPSWLRIPLTAVARLLG</sequence>
<name>A0ABV7WFR6_9MICO</name>
<keyword evidence="11" id="KW-0320">Glycogen biosynthesis</keyword>
<keyword evidence="9" id="KW-0418">Kinase</keyword>
<evidence type="ECO:0000256" key="1">
    <source>
        <dbReference type="ARBA" id="ARBA00004964"/>
    </source>
</evidence>
<evidence type="ECO:0000313" key="16">
    <source>
        <dbReference type="EMBL" id="MFC3688219.1"/>
    </source>
</evidence>
<dbReference type="RefSeq" id="WP_340293869.1">
    <property type="nucleotide sequence ID" value="NZ_JBBEOI010000126.1"/>
</dbReference>
<dbReference type="Proteomes" id="UP001595685">
    <property type="component" value="Unassembled WGS sequence"/>
</dbReference>
<organism evidence="16 17">
    <name type="scientific">Aquipuribacter hungaricus</name>
    <dbReference type="NCBI Taxonomy" id="545624"/>
    <lineage>
        <taxon>Bacteria</taxon>
        <taxon>Bacillati</taxon>
        <taxon>Actinomycetota</taxon>
        <taxon>Actinomycetes</taxon>
        <taxon>Micrococcales</taxon>
        <taxon>Intrasporangiaceae</taxon>
        <taxon>Aquipuribacter</taxon>
    </lineage>
</organism>
<gene>
    <name evidence="16" type="ORF">ACFOLH_07680</name>
</gene>
<evidence type="ECO:0000256" key="6">
    <source>
        <dbReference type="ARBA" id="ARBA00022600"/>
    </source>
</evidence>